<dbReference type="HOGENOM" id="CLU_003953_5_1_1"/>
<dbReference type="OMA" id="RIAPEMV"/>
<dbReference type="InterPro" id="IPR010730">
    <property type="entry name" value="HET"/>
</dbReference>
<dbReference type="GeneID" id="19267296"/>
<name>W3XDV5_PESFW</name>
<dbReference type="EMBL" id="KI912110">
    <property type="protein sequence ID" value="ETS84258.1"/>
    <property type="molecule type" value="Genomic_DNA"/>
</dbReference>
<feature type="domain" description="Heterokaryon incompatibility" evidence="1">
    <location>
        <begin position="218"/>
        <end position="366"/>
    </location>
</feature>
<dbReference type="InParanoid" id="W3XDV5"/>
<dbReference type="PANTHER" id="PTHR33112:SF12">
    <property type="entry name" value="HETEROKARYON INCOMPATIBILITY DOMAIN-CONTAINING PROTEIN"/>
    <property type="match status" value="1"/>
</dbReference>
<evidence type="ECO:0000313" key="3">
    <source>
        <dbReference type="Proteomes" id="UP000030651"/>
    </source>
</evidence>
<evidence type="ECO:0000259" key="1">
    <source>
        <dbReference type="Pfam" id="PF06985"/>
    </source>
</evidence>
<dbReference type="OrthoDB" id="2958217at2759"/>
<evidence type="ECO:0000313" key="2">
    <source>
        <dbReference type="EMBL" id="ETS84258.1"/>
    </source>
</evidence>
<gene>
    <name evidence="2" type="ORF">PFICI_02283</name>
</gene>
<dbReference type="Pfam" id="PF06985">
    <property type="entry name" value="HET"/>
    <property type="match status" value="1"/>
</dbReference>
<dbReference type="eggNOG" id="ENOG502RYWV">
    <property type="taxonomic scope" value="Eukaryota"/>
</dbReference>
<accession>W3XDV5</accession>
<protein>
    <recommendedName>
        <fullName evidence="1">Heterokaryon incompatibility domain-containing protein</fullName>
    </recommendedName>
</protein>
<sequence length="751" mass="85032">MSLSLRQMPQNDEAWRQGRHWSRPVELPDEDRSLHLCARHRAMNLKSSDFYGWPKDKELPPDTDFGLLAEVLERSDYCVLCRLIADSASHTMHANDAQVLGCWIRDGVLEGDDTTSLRIRVVPDMIGPEDAFAPFDVVPLNNSNKLSKFFAGRRVNTGQINLDLVQSWIRHCNDWHGSECTGTLRGSGNGQSPNFDPFIRLLDLEEDKLVELQDPGPYVALSYVWGTKPVFRTLKDNIKELKSSGGLAQKRDTFPKSIRDAMTVTLLLGYRYVWIDSICIIQDSNEDKSKQLAAMDHVYTRAALTIVAAGGDGADAGLPGLVPGSRSLTQVVADYSSELKLVTLQPDCQLAVETTTWNTRGWTYQERILSQRYLFFVNDTVYFQCHKAVWGEDYLAEHQHLQQTAPMMDISLSRSWQPPTMTRRTRYRLDLETRSGLSEQDRLRSILFPAYCQLIAEYTSRNMSYPTDRLNGVGGILSVLDQDGKMDYMYGLPRPLLEAAILWRPQQDLTRVPIDPATGRALWPSWSWAGWIGGVEYDPESDYNGLDQLSSGSLRTRSITKLSHCRFESHGQPRSEEMVSLGQNIKSTISPHGLYIRTRAGKFRLTLHDRSGQVDEPPGIYRFGISYSASSPPRASLGNGGLDDDEPWLGTIRLPKSFRRKLSNEYEFIILSEAYNFSSEELGRQASRYTEPYSIFNVMLVKRMSQGRCQVVQEDDPATVKDAYEVERIGVGRMMKEAWSSVGELKDFILV</sequence>
<dbReference type="RefSeq" id="XP_007829055.1">
    <property type="nucleotide sequence ID" value="XM_007830864.1"/>
</dbReference>
<organism evidence="2 3">
    <name type="scientific">Pestalotiopsis fici (strain W106-1 / CGMCC3.15140)</name>
    <dbReference type="NCBI Taxonomy" id="1229662"/>
    <lineage>
        <taxon>Eukaryota</taxon>
        <taxon>Fungi</taxon>
        <taxon>Dikarya</taxon>
        <taxon>Ascomycota</taxon>
        <taxon>Pezizomycotina</taxon>
        <taxon>Sordariomycetes</taxon>
        <taxon>Xylariomycetidae</taxon>
        <taxon>Amphisphaeriales</taxon>
        <taxon>Sporocadaceae</taxon>
        <taxon>Pestalotiopsis</taxon>
    </lineage>
</organism>
<dbReference type="STRING" id="1229662.W3XDV5"/>
<reference evidence="3" key="1">
    <citation type="journal article" date="2015" name="BMC Genomics">
        <title>Genomic and transcriptomic analysis of the endophytic fungus Pestalotiopsis fici reveals its lifestyle and high potential for synthesis of natural products.</title>
        <authorList>
            <person name="Wang X."/>
            <person name="Zhang X."/>
            <person name="Liu L."/>
            <person name="Xiang M."/>
            <person name="Wang W."/>
            <person name="Sun X."/>
            <person name="Che Y."/>
            <person name="Guo L."/>
            <person name="Liu G."/>
            <person name="Guo L."/>
            <person name="Wang C."/>
            <person name="Yin W.B."/>
            <person name="Stadler M."/>
            <person name="Zhang X."/>
            <person name="Liu X."/>
        </authorList>
    </citation>
    <scope>NUCLEOTIDE SEQUENCE [LARGE SCALE GENOMIC DNA]</scope>
    <source>
        <strain evidence="3">W106-1 / CGMCC3.15140</strain>
    </source>
</reference>
<dbReference type="AlphaFoldDB" id="W3XDV5"/>
<proteinExistence type="predicted"/>
<dbReference type="PANTHER" id="PTHR33112">
    <property type="entry name" value="DOMAIN PROTEIN, PUTATIVE-RELATED"/>
    <property type="match status" value="1"/>
</dbReference>
<keyword evidence="3" id="KW-1185">Reference proteome</keyword>
<dbReference type="Proteomes" id="UP000030651">
    <property type="component" value="Unassembled WGS sequence"/>
</dbReference>
<dbReference type="KEGG" id="pfy:PFICI_02283"/>